<evidence type="ECO:0000313" key="2">
    <source>
        <dbReference type="EMBL" id="SFN57389.1"/>
    </source>
</evidence>
<reference evidence="2 3" key="1">
    <citation type="submission" date="2016-10" db="EMBL/GenBank/DDBJ databases">
        <authorList>
            <person name="de Groot N.N."/>
        </authorList>
    </citation>
    <scope>NUCLEOTIDE SEQUENCE [LARGE SCALE GENOMIC DNA]</scope>
    <source>
        <strain evidence="2 3">NLAE-zl-C202</strain>
    </source>
</reference>
<dbReference type="EMBL" id="FOUM01000038">
    <property type="protein sequence ID" value="SFN57389.1"/>
    <property type="molecule type" value="Genomic_DNA"/>
</dbReference>
<name>A0A1I5A590_9BACE</name>
<dbReference type="RefSeq" id="WP_074911030.1">
    <property type="nucleotide sequence ID" value="NZ_FOUM01000038.1"/>
</dbReference>
<evidence type="ECO:0000256" key="1">
    <source>
        <dbReference type="SAM" id="MobiDB-lite"/>
    </source>
</evidence>
<feature type="region of interest" description="Disordered" evidence="1">
    <location>
        <begin position="92"/>
        <end position="115"/>
    </location>
</feature>
<accession>A0A1I5A590</accession>
<sequence>MGTNNKHKINNQNLEEWFRSTGFLFPTNELELARFDKLYADYDFKLKDISIDAKSIVEGKICSCGTKVLHIEKPDELKNEIEGLRMVARKGQEVPKHILDKMTKKHRKNNDSEEE</sequence>
<proteinExistence type="predicted"/>
<gene>
    <name evidence="2" type="ORF">SAMN05216250_13850</name>
</gene>
<protein>
    <submittedName>
        <fullName evidence="2">Uncharacterized protein</fullName>
    </submittedName>
</protein>
<feature type="compositionally biased region" description="Basic and acidic residues" evidence="1">
    <location>
        <begin position="92"/>
        <end position="102"/>
    </location>
</feature>
<dbReference type="AlphaFoldDB" id="A0A1I5A590"/>
<organism evidence="2 3">
    <name type="scientific">Bacteroides xylanisolvens</name>
    <dbReference type="NCBI Taxonomy" id="371601"/>
    <lineage>
        <taxon>Bacteria</taxon>
        <taxon>Pseudomonadati</taxon>
        <taxon>Bacteroidota</taxon>
        <taxon>Bacteroidia</taxon>
        <taxon>Bacteroidales</taxon>
        <taxon>Bacteroidaceae</taxon>
        <taxon>Bacteroides</taxon>
    </lineage>
</organism>
<evidence type="ECO:0000313" key="3">
    <source>
        <dbReference type="Proteomes" id="UP000183766"/>
    </source>
</evidence>
<dbReference type="Proteomes" id="UP000183766">
    <property type="component" value="Unassembled WGS sequence"/>
</dbReference>